<reference evidence="2" key="1">
    <citation type="submission" date="2023-06" db="EMBL/GenBank/DDBJ databases">
        <title>Genome-scale phylogeny and comparative genomics of the fungal order Sordariales.</title>
        <authorList>
            <consortium name="Lawrence Berkeley National Laboratory"/>
            <person name="Hensen N."/>
            <person name="Bonometti L."/>
            <person name="Westerberg I."/>
            <person name="Brannstrom I.O."/>
            <person name="Guillou S."/>
            <person name="Cros-Aarteil S."/>
            <person name="Calhoun S."/>
            <person name="Haridas S."/>
            <person name="Kuo A."/>
            <person name="Mondo S."/>
            <person name="Pangilinan J."/>
            <person name="Riley R."/>
            <person name="LaButti K."/>
            <person name="Andreopoulos B."/>
            <person name="Lipzen A."/>
            <person name="Chen C."/>
            <person name="Yanf M."/>
            <person name="Daum C."/>
            <person name="Ng V."/>
            <person name="Clum A."/>
            <person name="Steindorff A."/>
            <person name="Ohm R."/>
            <person name="Martin F."/>
            <person name="Silar P."/>
            <person name="Natvig D."/>
            <person name="Lalanne C."/>
            <person name="Gautier V."/>
            <person name="Ament-velasquez S.L."/>
            <person name="Kruys A."/>
            <person name="Hutchinson M.I."/>
            <person name="Powell A.J."/>
            <person name="Barry K."/>
            <person name="Miller A.N."/>
            <person name="Grigoriev I.V."/>
            <person name="Debuchy R."/>
            <person name="Gladieux P."/>
            <person name="Thoren M.H."/>
            <person name="Johannesson H."/>
        </authorList>
    </citation>
    <scope>NUCLEOTIDE SEQUENCE</scope>
    <source>
        <strain evidence="2">SMH3391-2</strain>
    </source>
</reference>
<sequence>MIEANNITLRHIGPFSFVPLYEFLQEALQNTTDPYTSPYFRVEGNWISITNDVCLQITNSTHDSWTIYDNAGIWNRIVTWKLPLVTLLFQFARPPFAWRLWTNTNVFILLHLVGDPLNTITSLLTTLSACQRRVKTIQARITHIHHDLQQTNPSLAQRIHQTQPTLTKTFSLLSISYSEWNVPNAEPFLLHSLARILAAPSTPLSQAALHHFETAASALAADRSTYVLPIFIAQFAFIFAIGAAYWRVVGVPPQPQSWTNVEAYAIAMSAPFLHVVPAVFLGAIIGVPQTETSVPRVLDGLRERLVKEGWMEVGEVGGILLGGMVVGLGWDREVKGVGTG</sequence>
<feature type="transmembrane region" description="Helical" evidence="1">
    <location>
        <begin position="266"/>
        <end position="288"/>
    </location>
</feature>
<keyword evidence="1" id="KW-0812">Transmembrane</keyword>
<gene>
    <name evidence="2" type="ORF">B0T17DRAFT_614045</name>
</gene>
<evidence type="ECO:0000256" key="1">
    <source>
        <dbReference type="SAM" id="Phobius"/>
    </source>
</evidence>
<keyword evidence="3" id="KW-1185">Reference proteome</keyword>
<proteinExistence type="predicted"/>
<keyword evidence="1" id="KW-1133">Transmembrane helix</keyword>
<name>A0AA39XNU1_9PEZI</name>
<keyword evidence="1" id="KW-0472">Membrane</keyword>
<dbReference type="AlphaFoldDB" id="A0AA39XNU1"/>
<dbReference type="EMBL" id="JAULSR010000001">
    <property type="protein sequence ID" value="KAK0637456.1"/>
    <property type="molecule type" value="Genomic_DNA"/>
</dbReference>
<dbReference type="Proteomes" id="UP001174934">
    <property type="component" value="Unassembled WGS sequence"/>
</dbReference>
<feature type="transmembrane region" description="Helical" evidence="1">
    <location>
        <begin position="226"/>
        <end position="246"/>
    </location>
</feature>
<protein>
    <submittedName>
        <fullName evidence="2">Uncharacterized protein</fullName>
    </submittedName>
</protein>
<comment type="caution">
    <text evidence="2">The sequence shown here is derived from an EMBL/GenBank/DDBJ whole genome shotgun (WGS) entry which is preliminary data.</text>
</comment>
<organism evidence="2 3">
    <name type="scientific">Bombardia bombarda</name>
    <dbReference type="NCBI Taxonomy" id="252184"/>
    <lineage>
        <taxon>Eukaryota</taxon>
        <taxon>Fungi</taxon>
        <taxon>Dikarya</taxon>
        <taxon>Ascomycota</taxon>
        <taxon>Pezizomycotina</taxon>
        <taxon>Sordariomycetes</taxon>
        <taxon>Sordariomycetidae</taxon>
        <taxon>Sordariales</taxon>
        <taxon>Lasiosphaeriaceae</taxon>
        <taxon>Bombardia</taxon>
    </lineage>
</organism>
<evidence type="ECO:0000313" key="2">
    <source>
        <dbReference type="EMBL" id="KAK0637456.1"/>
    </source>
</evidence>
<evidence type="ECO:0000313" key="3">
    <source>
        <dbReference type="Proteomes" id="UP001174934"/>
    </source>
</evidence>
<accession>A0AA39XNU1</accession>